<dbReference type="PANTHER" id="PTHR31225:SF244">
    <property type="entry name" value="1,8-CINEOLE SYNTHASE 1, CHLOROPLASTIC-RELATED"/>
    <property type="match status" value="1"/>
</dbReference>
<proteinExistence type="predicted"/>
<dbReference type="SUPFAM" id="SSF48576">
    <property type="entry name" value="Terpenoid synthases"/>
    <property type="match status" value="1"/>
</dbReference>
<dbReference type="InterPro" id="IPR008949">
    <property type="entry name" value="Isoprenoid_synthase_dom_sf"/>
</dbReference>
<dbReference type="Pfam" id="PF03936">
    <property type="entry name" value="Terpene_synth_C"/>
    <property type="match status" value="1"/>
</dbReference>
<feature type="non-terminal residue" evidence="3">
    <location>
        <position position="1"/>
    </location>
</feature>
<evidence type="ECO:0000256" key="1">
    <source>
        <dbReference type="ARBA" id="ARBA00022723"/>
    </source>
</evidence>
<accession>A0ABU6QRS0</accession>
<dbReference type="InterPro" id="IPR050148">
    <property type="entry name" value="Terpene_synthase-like"/>
</dbReference>
<keyword evidence="1" id="KW-0479">Metal-binding</keyword>
<feature type="domain" description="Terpene synthase metal-binding" evidence="2">
    <location>
        <begin position="1"/>
        <end position="40"/>
    </location>
</feature>
<evidence type="ECO:0000313" key="3">
    <source>
        <dbReference type="EMBL" id="MED6114532.1"/>
    </source>
</evidence>
<dbReference type="Proteomes" id="UP001341840">
    <property type="component" value="Unassembled WGS sequence"/>
</dbReference>
<evidence type="ECO:0000313" key="4">
    <source>
        <dbReference type="Proteomes" id="UP001341840"/>
    </source>
</evidence>
<dbReference type="EMBL" id="JASCZI010001205">
    <property type="protein sequence ID" value="MED6114532.1"/>
    <property type="molecule type" value="Genomic_DNA"/>
</dbReference>
<protein>
    <recommendedName>
        <fullName evidence="2">Terpene synthase metal-binding domain-containing protein</fullName>
    </recommendedName>
</protein>
<dbReference type="Gene3D" id="1.10.600.10">
    <property type="entry name" value="Farnesyl Diphosphate Synthase"/>
    <property type="match status" value="1"/>
</dbReference>
<gene>
    <name evidence="3" type="ORF">PIB30_081161</name>
</gene>
<evidence type="ECO:0000259" key="2">
    <source>
        <dbReference type="Pfam" id="PF03936"/>
    </source>
</evidence>
<comment type="caution">
    <text evidence="3">The sequence shown here is derived from an EMBL/GenBank/DDBJ whole genome shotgun (WGS) entry which is preliminary data.</text>
</comment>
<sequence>RENEFGDVPKSIQCYMNESGVSEANAQEHIKSMINTTWKKINKEAHNSSLPPIFSEIAINLARMSMCMYHDRDAHTVQDPQIKRRISSLIFQPIPDTEVL</sequence>
<keyword evidence="4" id="KW-1185">Reference proteome</keyword>
<dbReference type="PANTHER" id="PTHR31225">
    <property type="entry name" value="OS04G0344100 PROTEIN-RELATED"/>
    <property type="match status" value="1"/>
</dbReference>
<organism evidence="3 4">
    <name type="scientific">Stylosanthes scabra</name>
    <dbReference type="NCBI Taxonomy" id="79078"/>
    <lineage>
        <taxon>Eukaryota</taxon>
        <taxon>Viridiplantae</taxon>
        <taxon>Streptophyta</taxon>
        <taxon>Embryophyta</taxon>
        <taxon>Tracheophyta</taxon>
        <taxon>Spermatophyta</taxon>
        <taxon>Magnoliopsida</taxon>
        <taxon>eudicotyledons</taxon>
        <taxon>Gunneridae</taxon>
        <taxon>Pentapetalae</taxon>
        <taxon>rosids</taxon>
        <taxon>fabids</taxon>
        <taxon>Fabales</taxon>
        <taxon>Fabaceae</taxon>
        <taxon>Papilionoideae</taxon>
        <taxon>50 kb inversion clade</taxon>
        <taxon>dalbergioids sensu lato</taxon>
        <taxon>Dalbergieae</taxon>
        <taxon>Pterocarpus clade</taxon>
        <taxon>Stylosanthes</taxon>
    </lineage>
</organism>
<reference evidence="3 4" key="1">
    <citation type="journal article" date="2023" name="Plants (Basel)">
        <title>Bridging the Gap: Combining Genomics and Transcriptomics Approaches to Understand Stylosanthes scabra, an Orphan Legume from the Brazilian Caatinga.</title>
        <authorList>
            <person name="Ferreira-Neto J.R.C."/>
            <person name="da Silva M.D."/>
            <person name="Binneck E."/>
            <person name="de Melo N.F."/>
            <person name="da Silva R.H."/>
            <person name="de Melo A.L.T.M."/>
            <person name="Pandolfi V."/>
            <person name="Bustamante F.O."/>
            <person name="Brasileiro-Vidal A.C."/>
            <person name="Benko-Iseppon A.M."/>
        </authorList>
    </citation>
    <scope>NUCLEOTIDE SEQUENCE [LARGE SCALE GENOMIC DNA]</scope>
    <source>
        <tissue evidence="3">Leaves</tissue>
    </source>
</reference>
<name>A0ABU6QRS0_9FABA</name>
<dbReference type="InterPro" id="IPR005630">
    <property type="entry name" value="Terpene_synthase_metal-bd"/>
</dbReference>